<evidence type="ECO:0000256" key="5">
    <source>
        <dbReference type="SAM" id="MobiDB-lite"/>
    </source>
</evidence>
<keyword evidence="2" id="KW-0227">DNA damage</keyword>
<dbReference type="InterPro" id="IPR022043">
    <property type="entry name" value="CAF1A_DD"/>
</dbReference>
<evidence type="ECO:0000256" key="1">
    <source>
        <dbReference type="ARBA" id="ARBA00004123"/>
    </source>
</evidence>
<feature type="domain" description="Chromatin assembly factor 1 subunit A dimerization" evidence="6">
    <location>
        <begin position="315"/>
        <end position="390"/>
    </location>
</feature>
<evidence type="ECO:0000259" key="6">
    <source>
        <dbReference type="Pfam" id="PF12253"/>
    </source>
</evidence>
<dbReference type="GO" id="GO:0006281">
    <property type="term" value="P:DNA repair"/>
    <property type="evidence" value="ECO:0007669"/>
    <property type="project" value="UniProtKB-KW"/>
</dbReference>
<reference evidence="8 9" key="1">
    <citation type="submission" date="2023-08" db="EMBL/GenBank/DDBJ databases">
        <title>Black Yeasts Isolated from many extreme environments.</title>
        <authorList>
            <person name="Coleine C."/>
            <person name="Stajich J.E."/>
            <person name="Selbmann L."/>
        </authorList>
    </citation>
    <scope>NUCLEOTIDE SEQUENCE [LARGE SCALE GENOMIC DNA]</scope>
    <source>
        <strain evidence="8 9">CCFEE 5792</strain>
    </source>
</reference>
<feature type="region of interest" description="Disordered" evidence="5">
    <location>
        <begin position="364"/>
        <end position="399"/>
    </location>
</feature>
<keyword evidence="3" id="KW-0234">DNA repair</keyword>
<name>A0AAV9MSW5_9EURO</name>
<comment type="caution">
    <text evidence="8">The sequence shown here is derived from an EMBL/GenBank/DDBJ whole genome shotgun (WGS) entry which is preliminary data.</text>
</comment>
<dbReference type="GO" id="GO:0006334">
    <property type="term" value="P:nucleosome assembly"/>
    <property type="evidence" value="ECO:0007669"/>
    <property type="project" value="TreeGrafter"/>
</dbReference>
<dbReference type="Proteomes" id="UP001358417">
    <property type="component" value="Unassembled WGS sequence"/>
</dbReference>
<dbReference type="PANTHER" id="PTHR15272:SF0">
    <property type="entry name" value="CHROMATIN ASSEMBLY FACTOR 1 SUBUNIT A"/>
    <property type="match status" value="1"/>
</dbReference>
<organism evidence="8 9">
    <name type="scientific">Exophiala bonariae</name>
    <dbReference type="NCBI Taxonomy" id="1690606"/>
    <lineage>
        <taxon>Eukaryota</taxon>
        <taxon>Fungi</taxon>
        <taxon>Dikarya</taxon>
        <taxon>Ascomycota</taxon>
        <taxon>Pezizomycotina</taxon>
        <taxon>Eurotiomycetes</taxon>
        <taxon>Chaetothyriomycetidae</taxon>
        <taxon>Chaetothyriales</taxon>
        <taxon>Herpotrichiellaceae</taxon>
        <taxon>Exophiala</taxon>
    </lineage>
</organism>
<feature type="region of interest" description="Disordered" evidence="5">
    <location>
        <begin position="458"/>
        <end position="479"/>
    </location>
</feature>
<proteinExistence type="predicted"/>
<dbReference type="PANTHER" id="PTHR15272">
    <property type="entry name" value="CHROMATIN ASSEMBLY FACTOR 1 SUBUNIT A CAF-1 SUBUNIT A"/>
    <property type="match status" value="1"/>
</dbReference>
<comment type="subcellular location">
    <subcellularLocation>
        <location evidence="1">Nucleus</location>
    </subcellularLocation>
</comment>
<sequence>METQSLPSLALPAETAEQVTPSSKKRNYEGTLVSQANSLIPPLDQQDLSSVDFSRADSPLTELGATPAVSPQREDMAPESKKRKLTFAEREVEKAVKKTEKEEKEKLKAEAKAKKDEEKKRKDEEREATRAAKDAVKAERQKAKDAVQQEKDAEKARKEAEALKKQKNQLRIGAFFGRPALASTPPTTPDDVSLGASSRRSSIASIDMAPSLIANSPVPKSKSTEYDQWILPFFVNEHTEVAPANRFHYKTSSFSKELLMNQSISPENISTRFEQRRRSRKIKSVKEIVEKSDLSSKESIDLIGFNDDLESIPYKCLFFYHDVRPAYQGTYTRFVSPQSSRKIARNPTYRGLPDTNYDYDSEAEWQEPEEGDDDLMDEDELSEDDAGEEEMDDFVDDDGEPVKRRLIMTDMEPRSTGLCWEDAGSPSAIESDLSSYRLDVLHDSVTLPIDPYSTAHWSDIGKTSPKKRPLNSPAGMQPPRVPLMTLDNNTASLAPPPPVTGYPIVYDQSNVKKALSKTKGAHAASGKPVKTIPSDLLPAFKTAVEDSTLSKVGLIEVLKNQFPKCSKEAIKDTLSNIAVRNSSEKKWVLI</sequence>
<protein>
    <recommendedName>
        <fullName evidence="10">Chromatin assembly factor 1 subunit A</fullName>
    </recommendedName>
</protein>
<evidence type="ECO:0000259" key="7">
    <source>
        <dbReference type="Pfam" id="PF21796"/>
    </source>
</evidence>
<feature type="compositionally biased region" description="Basic and acidic residues" evidence="5">
    <location>
        <begin position="72"/>
        <end position="164"/>
    </location>
</feature>
<keyword evidence="9" id="KW-1185">Reference proteome</keyword>
<gene>
    <name evidence="8" type="ORF">LTR84_010690</name>
</gene>
<evidence type="ECO:0000256" key="3">
    <source>
        <dbReference type="ARBA" id="ARBA00023204"/>
    </source>
</evidence>
<dbReference type="AlphaFoldDB" id="A0AAV9MSW5"/>
<keyword evidence="4" id="KW-0539">Nucleus</keyword>
<accession>A0AAV9MSW5</accession>
<evidence type="ECO:0008006" key="10">
    <source>
        <dbReference type="Google" id="ProtNLM"/>
    </source>
</evidence>
<dbReference type="InterPro" id="IPR048800">
    <property type="entry name" value="Cac1-like_C"/>
</dbReference>
<dbReference type="GeneID" id="89978846"/>
<dbReference type="RefSeq" id="XP_064700224.1">
    <property type="nucleotide sequence ID" value="XM_064854225.1"/>
</dbReference>
<evidence type="ECO:0000313" key="9">
    <source>
        <dbReference type="Proteomes" id="UP001358417"/>
    </source>
</evidence>
<dbReference type="Pfam" id="PF21796">
    <property type="entry name" value="Cac1_C"/>
    <property type="match status" value="1"/>
</dbReference>
<dbReference type="GO" id="GO:0033186">
    <property type="term" value="C:CAF-1 complex"/>
    <property type="evidence" value="ECO:0007669"/>
    <property type="project" value="TreeGrafter"/>
</dbReference>
<feature type="domain" description="Chromatin assembly factor 1 subunit Cac1-like C-terminal" evidence="7">
    <location>
        <begin position="537"/>
        <end position="589"/>
    </location>
</feature>
<dbReference type="EMBL" id="JAVRRD010000047">
    <property type="protein sequence ID" value="KAK5044566.1"/>
    <property type="molecule type" value="Genomic_DNA"/>
</dbReference>
<evidence type="ECO:0000256" key="4">
    <source>
        <dbReference type="ARBA" id="ARBA00023242"/>
    </source>
</evidence>
<dbReference type="Pfam" id="PF12253">
    <property type="entry name" value="CAF1A_dimeriz"/>
    <property type="match status" value="1"/>
</dbReference>
<evidence type="ECO:0000313" key="8">
    <source>
        <dbReference type="EMBL" id="KAK5044566.1"/>
    </source>
</evidence>
<feature type="region of interest" description="Disordered" evidence="5">
    <location>
        <begin position="1"/>
        <end position="200"/>
    </location>
</feature>
<evidence type="ECO:0000256" key="2">
    <source>
        <dbReference type="ARBA" id="ARBA00022763"/>
    </source>
</evidence>
<dbReference type="GO" id="GO:0005634">
    <property type="term" value="C:nucleus"/>
    <property type="evidence" value="ECO:0007669"/>
    <property type="project" value="UniProtKB-SubCell"/>
</dbReference>